<organism evidence="1 2">
    <name type="scientific">Pseudoduganella chitinolytica</name>
    <dbReference type="NCBI Taxonomy" id="34070"/>
    <lineage>
        <taxon>Bacteria</taxon>
        <taxon>Pseudomonadati</taxon>
        <taxon>Pseudomonadota</taxon>
        <taxon>Betaproteobacteria</taxon>
        <taxon>Burkholderiales</taxon>
        <taxon>Oxalobacteraceae</taxon>
        <taxon>Telluria group</taxon>
        <taxon>Pseudoduganella</taxon>
    </lineage>
</organism>
<gene>
    <name evidence="1" type="ORF">PX653_08975</name>
</gene>
<reference evidence="1 2" key="1">
    <citation type="submission" date="2023-02" db="EMBL/GenBank/DDBJ databases">
        <title>Gemone sequence of Telluria chitinolytica ACM 3522T.</title>
        <authorList>
            <person name="Frediansyah A."/>
            <person name="Miess H."/>
            <person name="Gross H."/>
        </authorList>
    </citation>
    <scope>NUCLEOTIDE SEQUENCE [LARGE SCALE GENOMIC DNA]</scope>
    <source>
        <strain evidence="1 2">ACM 3522</strain>
    </source>
</reference>
<dbReference type="EMBL" id="CP119083">
    <property type="protein sequence ID" value="WEF34874.1"/>
    <property type="molecule type" value="Genomic_DNA"/>
</dbReference>
<name>A0ABY8BG43_9BURK</name>
<keyword evidence="2" id="KW-1185">Reference proteome</keyword>
<sequence length="115" mass="13408">MSETLDRAIEKAPVADTPYKRVMDTWARWMTLTNRQISDGMANPQDVKEFMACGEAVDSMVNDLPRHQWWAVYKAFGMTTAWNFPQLSWEEELVAAEQKLSVKMQKNVATRRYFN</sequence>
<proteinExistence type="predicted"/>
<evidence type="ECO:0000313" key="2">
    <source>
        <dbReference type="Proteomes" id="UP001216510"/>
    </source>
</evidence>
<evidence type="ECO:0000313" key="1">
    <source>
        <dbReference type="EMBL" id="WEF34874.1"/>
    </source>
</evidence>
<dbReference type="RefSeq" id="WP_277417545.1">
    <property type="nucleotide sequence ID" value="NZ_CP119083.1"/>
</dbReference>
<protein>
    <submittedName>
        <fullName evidence="1">Uncharacterized protein</fullName>
    </submittedName>
</protein>
<dbReference type="Proteomes" id="UP001216510">
    <property type="component" value="Chromosome"/>
</dbReference>
<accession>A0ABY8BG43</accession>